<reference evidence="2" key="1">
    <citation type="journal article" date="2021" name="Nat. Commun.">
        <title>Genetic determinants of endophytism in the Arabidopsis root mycobiome.</title>
        <authorList>
            <person name="Mesny F."/>
            <person name="Miyauchi S."/>
            <person name="Thiergart T."/>
            <person name="Pickel B."/>
            <person name="Atanasova L."/>
            <person name="Karlsson M."/>
            <person name="Huettel B."/>
            <person name="Barry K.W."/>
            <person name="Haridas S."/>
            <person name="Chen C."/>
            <person name="Bauer D."/>
            <person name="Andreopoulos W."/>
            <person name="Pangilinan J."/>
            <person name="LaButti K."/>
            <person name="Riley R."/>
            <person name="Lipzen A."/>
            <person name="Clum A."/>
            <person name="Drula E."/>
            <person name="Henrissat B."/>
            <person name="Kohler A."/>
            <person name="Grigoriev I.V."/>
            <person name="Martin F.M."/>
            <person name="Hacquard S."/>
        </authorList>
    </citation>
    <scope>NUCLEOTIDE SEQUENCE</scope>
    <source>
        <strain evidence="2">MPI-CAGE-AT-0023</strain>
    </source>
</reference>
<dbReference type="InterPro" id="IPR036249">
    <property type="entry name" value="Thioredoxin-like_sf"/>
</dbReference>
<dbReference type="AlphaFoldDB" id="A0A9P9JR45"/>
<dbReference type="InterPro" id="IPR050620">
    <property type="entry name" value="Thioredoxin_H-type-like"/>
</dbReference>
<gene>
    <name evidence="2" type="ORF">BKA55DRAFT_652184</name>
</gene>
<name>A0A9P9JR45_FUSRE</name>
<dbReference type="PANTHER" id="PTHR10438:SF463">
    <property type="entry name" value="THIOREDOXIN"/>
    <property type="match status" value="1"/>
</dbReference>
<evidence type="ECO:0000313" key="2">
    <source>
        <dbReference type="EMBL" id="KAH7234672.1"/>
    </source>
</evidence>
<dbReference type="Gene3D" id="3.40.30.10">
    <property type="entry name" value="Glutaredoxin"/>
    <property type="match status" value="1"/>
</dbReference>
<sequence length="105" mass="12149">MVHNIRTKDEFHDALKKYPIVVVDFYSTHSAESKHIAATFAHAYELDKFKDFRFVKVDIDDLKSLAEEVGVSQPATFHMYKNGEKINDLQSDQKEDLIQFLETGL</sequence>
<dbReference type="PANTHER" id="PTHR10438">
    <property type="entry name" value="THIOREDOXIN"/>
    <property type="match status" value="1"/>
</dbReference>
<dbReference type="Pfam" id="PF00085">
    <property type="entry name" value="Thioredoxin"/>
    <property type="match status" value="1"/>
</dbReference>
<dbReference type="RefSeq" id="XP_046044437.1">
    <property type="nucleotide sequence ID" value="XM_046197333.1"/>
</dbReference>
<keyword evidence="3" id="KW-1185">Reference proteome</keyword>
<accession>A0A9P9JR45</accession>
<dbReference type="Proteomes" id="UP000720189">
    <property type="component" value="Unassembled WGS sequence"/>
</dbReference>
<proteinExistence type="predicted"/>
<comment type="caution">
    <text evidence="2">The sequence shown here is derived from an EMBL/GenBank/DDBJ whole genome shotgun (WGS) entry which is preliminary data.</text>
</comment>
<dbReference type="EMBL" id="JAGMUX010000017">
    <property type="protein sequence ID" value="KAH7234672.1"/>
    <property type="molecule type" value="Genomic_DNA"/>
</dbReference>
<evidence type="ECO:0000313" key="3">
    <source>
        <dbReference type="Proteomes" id="UP000720189"/>
    </source>
</evidence>
<protein>
    <submittedName>
        <fullName evidence="2">Thioredoxin-like protein</fullName>
    </submittedName>
</protein>
<feature type="domain" description="Thioredoxin" evidence="1">
    <location>
        <begin position="6"/>
        <end position="102"/>
    </location>
</feature>
<dbReference type="CDD" id="cd02947">
    <property type="entry name" value="TRX_family"/>
    <property type="match status" value="1"/>
</dbReference>
<dbReference type="SUPFAM" id="SSF52833">
    <property type="entry name" value="Thioredoxin-like"/>
    <property type="match status" value="1"/>
</dbReference>
<dbReference type="InterPro" id="IPR013766">
    <property type="entry name" value="Thioredoxin_domain"/>
</dbReference>
<evidence type="ECO:0000259" key="1">
    <source>
        <dbReference type="Pfam" id="PF00085"/>
    </source>
</evidence>
<dbReference type="GeneID" id="70227287"/>
<organism evidence="2 3">
    <name type="scientific">Fusarium redolens</name>
    <dbReference type="NCBI Taxonomy" id="48865"/>
    <lineage>
        <taxon>Eukaryota</taxon>
        <taxon>Fungi</taxon>
        <taxon>Dikarya</taxon>
        <taxon>Ascomycota</taxon>
        <taxon>Pezizomycotina</taxon>
        <taxon>Sordariomycetes</taxon>
        <taxon>Hypocreomycetidae</taxon>
        <taxon>Hypocreales</taxon>
        <taxon>Nectriaceae</taxon>
        <taxon>Fusarium</taxon>
        <taxon>Fusarium redolens species complex</taxon>
    </lineage>
</organism>
<dbReference type="OrthoDB" id="10263751at2759"/>